<evidence type="ECO:0000259" key="1">
    <source>
        <dbReference type="Pfam" id="PF01869"/>
    </source>
</evidence>
<dbReference type="KEGG" id="scib:HUG20_11120"/>
<dbReference type="CDD" id="cd24007">
    <property type="entry name" value="ASKHA_NBD_eukNAGK-like"/>
    <property type="match status" value="1"/>
</dbReference>
<evidence type="ECO:0000313" key="2">
    <source>
        <dbReference type="EMBL" id="QQK80387.1"/>
    </source>
</evidence>
<organism evidence="2 3">
    <name type="scientific">Salicibibacter cibi</name>
    <dbReference type="NCBI Taxonomy" id="2743001"/>
    <lineage>
        <taxon>Bacteria</taxon>
        <taxon>Bacillati</taxon>
        <taxon>Bacillota</taxon>
        <taxon>Bacilli</taxon>
        <taxon>Bacillales</taxon>
        <taxon>Bacillaceae</taxon>
        <taxon>Salicibibacter</taxon>
    </lineage>
</organism>
<dbReference type="InterPro" id="IPR043129">
    <property type="entry name" value="ATPase_NBD"/>
</dbReference>
<evidence type="ECO:0000313" key="3">
    <source>
        <dbReference type="Proteomes" id="UP000595349"/>
    </source>
</evidence>
<dbReference type="SUPFAM" id="SSF53067">
    <property type="entry name" value="Actin-like ATPase domain"/>
    <property type="match status" value="2"/>
</dbReference>
<proteinExistence type="predicted"/>
<dbReference type="PANTHER" id="PTHR43190">
    <property type="entry name" value="N-ACETYL-D-GLUCOSAMINE KINASE"/>
    <property type="match status" value="1"/>
</dbReference>
<protein>
    <recommendedName>
        <fullName evidence="1">ATPase BadF/BadG/BcrA/BcrD type domain-containing protein</fullName>
    </recommendedName>
</protein>
<sequence length="334" mass="35904">MEGFSIFVLGIDGGGTKTTGVLCADNGKIFAQDTVGATNPNSIDYDIIRNEFQSLFAALKRQNKIAFDNLDAVFIGMAGVGREEMKLNIRKMVSPFFSTNTKVYIDHDAINALYSGTLGEPGVVNIAGTGSITFGINEHSERGSVGGWGYLLGDPGSGFAIGREAVQAVFHAYDGSGPLTQLTDVILQYFDRNSPPELLGHIYEVGKPQEVIAPISKIVIEAADREDDVAKNIISNAGSETAHAIQTLSKRLLLQERNQNVRVSLTGGVYQRSDWLLPAIQKGFHENVRDAHSFTIPEVPPVTGALVAALKELGIEVDPSFLEYVKAGCAESDS</sequence>
<dbReference type="AlphaFoldDB" id="A0A7T7CFQ0"/>
<dbReference type="RefSeq" id="WP_200084760.1">
    <property type="nucleotide sequence ID" value="NZ_CP054706.1"/>
</dbReference>
<feature type="domain" description="ATPase BadF/BadG/BcrA/BcrD type" evidence="1">
    <location>
        <begin position="9"/>
        <end position="309"/>
    </location>
</feature>
<keyword evidence="3" id="KW-1185">Reference proteome</keyword>
<dbReference type="PANTHER" id="PTHR43190:SF3">
    <property type="entry name" value="N-ACETYL-D-GLUCOSAMINE KINASE"/>
    <property type="match status" value="1"/>
</dbReference>
<dbReference type="InterPro" id="IPR052519">
    <property type="entry name" value="Euk-type_GlcNAc_Kinase"/>
</dbReference>
<dbReference type="InterPro" id="IPR002731">
    <property type="entry name" value="ATPase_BadF"/>
</dbReference>
<dbReference type="Gene3D" id="3.30.420.40">
    <property type="match status" value="2"/>
</dbReference>
<accession>A0A7T7CFQ0</accession>
<dbReference type="Proteomes" id="UP000595349">
    <property type="component" value="Chromosome"/>
</dbReference>
<dbReference type="EMBL" id="CP054706">
    <property type="protein sequence ID" value="QQK80387.1"/>
    <property type="molecule type" value="Genomic_DNA"/>
</dbReference>
<reference evidence="2 3" key="1">
    <citation type="submission" date="2020-06" db="EMBL/GenBank/DDBJ databases">
        <title>Genomic analysis of Salicibibacter sp. NKC21-4.</title>
        <authorList>
            <person name="Oh Y.J."/>
        </authorList>
    </citation>
    <scope>NUCLEOTIDE SEQUENCE [LARGE SCALE GENOMIC DNA]</scope>
    <source>
        <strain evidence="2 3">NKC21-4</strain>
    </source>
</reference>
<gene>
    <name evidence="2" type="ORF">HUG20_11120</name>
</gene>
<name>A0A7T7CFQ0_9BACI</name>
<dbReference type="Pfam" id="PF01869">
    <property type="entry name" value="BcrAD_BadFG"/>
    <property type="match status" value="1"/>
</dbReference>